<gene>
    <name evidence="4" type="ORF">ACFOS1_18740</name>
</gene>
<evidence type="ECO:0000259" key="2">
    <source>
        <dbReference type="Pfam" id="PF04773"/>
    </source>
</evidence>
<dbReference type="EMBL" id="JBHSAS010000033">
    <property type="protein sequence ID" value="MFC4029462.1"/>
    <property type="molecule type" value="Genomic_DNA"/>
</dbReference>
<dbReference type="Gene3D" id="2.60.120.1440">
    <property type="match status" value="1"/>
</dbReference>
<dbReference type="InterPro" id="IPR032508">
    <property type="entry name" value="FecR_C"/>
</dbReference>
<dbReference type="Pfam" id="PF16344">
    <property type="entry name" value="FecR_C"/>
    <property type="match status" value="1"/>
</dbReference>
<dbReference type="InterPro" id="IPR006860">
    <property type="entry name" value="FecR"/>
</dbReference>
<organism evidence="4 5">
    <name type="scientific">Zunongwangia endophytica</name>
    <dbReference type="NCBI Taxonomy" id="1808945"/>
    <lineage>
        <taxon>Bacteria</taxon>
        <taxon>Pseudomonadati</taxon>
        <taxon>Bacteroidota</taxon>
        <taxon>Flavobacteriia</taxon>
        <taxon>Flavobacteriales</taxon>
        <taxon>Flavobacteriaceae</taxon>
        <taxon>Zunongwangia</taxon>
    </lineage>
</organism>
<name>A0ABV8HEY9_9FLAO</name>
<evidence type="ECO:0000313" key="4">
    <source>
        <dbReference type="EMBL" id="MFC4029462.1"/>
    </source>
</evidence>
<accession>A0ABV8HEY9</accession>
<feature type="domain" description="FecR protein" evidence="2">
    <location>
        <begin position="177"/>
        <end position="267"/>
    </location>
</feature>
<dbReference type="PANTHER" id="PTHR30273">
    <property type="entry name" value="PERIPLASMIC SIGNAL SENSOR AND SIGMA FACTOR ACTIVATOR FECR-RELATED"/>
    <property type="match status" value="1"/>
</dbReference>
<evidence type="ECO:0000313" key="5">
    <source>
        <dbReference type="Proteomes" id="UP001595793"/>
    </source>
</evidence>
<keyword evidence="5" id="KW-1185">Reference proteome</keyword>
<reference evidence="5" key="1">
    <citation type="journal article" date="2019" name="Int. J. Syst. Evol. Microbiol.">
        <title>The Global Catalogue of Microorganisms (GCM) 10K type strain sequencing project: providing services to taxonomists for standard genome sequencing and annotation.</title>
        <authorList>
            <consortium name="The Broad Institute Genomics Platform"/>
            <consortium name="The Broad Institute Genome Sequencing Center for Infectious Disease"/>
            <person name="Wu L."/>
            <person name="Ma J."/>
        </authorList>
    </citation>
    <scope>NUCLEOTIDE SEQUENCE [LARGE SCALE GENOMIC DNA]</scope>
    <source>
        <strain evidence="5">CECT 9128</strain>
    </source>
</reference>
<protein>
    <submittedName>
        <fullName evidence="4">FecR family protein</fullName>
    </submittedName>
</protein>
<proteinExistence type="predicted"/>
<keyword evidence="1" id="KW-0472">Membrane</keyword>
<feature type="domain" description="Protein FecR C-terminal" evidence="3">
    <location>
        <begin position="311"/>
        <end position="379"/>
    </location>
</feature>
<evidence type="ECO:0000259" key="3">
    <source>
        <dbReference type="Pfam" id="PF16344"/>
    </source>
</evidence>
<dbReference type="PANTHER" id="PTHR30273:SF2">
    <property type="entry name" value="PROTEIN FECR"/>
    <property type="match status" value="1"/>
</dbReference>
<evidence type="ECO:0000256" key="1">
    <source>
        <dbReference type="SAM" id="Phobius"/>
    </source>
</evidence>
<dbReference type="Proteomes" id="UP001595793">
    <property type="component" value="Unassembled WGS sequence"/>
</dbReference>
<feature type="transmembrane region" description="Helical" evidence="1">
    <location>
        <begin position="79"/>
        <end position="99"/>
    </location>
</feature>
<comment type="caution">
    <text evidence="4">The sequence shown here is derived from an EMBL/GenBank/DDBJ whole genome shotgun (WGS) entry which is preliminary data.</text>
</comment>
<dbReference type="Pfam" id="PF04773">
    <property type="entry name" value="FecR"/>
    <property type="match status" value="1"/>
</dbReference>
<dbReference type="Gene3D" id="3.55.50.30">
    <property type="match status" value="1"/>
</dbReference>
<keyword evidence="1" id="KW-1133">Transmembrane helix</keyword>
<keyword evidence="1" id="KW-0812">Transmembrane</keyword>
<sequence length="381" mass="43768">MEINNTKFQKLIEQYLSGDINSEELQQLINYYESFQKDDVWIDKMGEEKELKSKMLISILQSLEYEPETKTIPLYTKSFFKYAIAASIAFFAAINFYYYNQKNEIDLVGDSNVQIGGDKATLILANGCSVNLGNGKEYHSASVYSDGKKLIYHGEKDNQASKVSYNYLSVPIGGEFFVELADGTEVWLNSDSKIAFPENFEDGEKREVELIYGEAYFKVSPSSEHKGSRFVLKTGEQDIEVLGTQFNVKAYKEDTNIYTTLVEGVVKLNSTDSQSKNLVPGEQAIFSKQNKDLIISPVEISYEVSWKEGVFKFKYKNLEQIMTVLSRWYNVQVIYEDENLKEVKFNGQLRKDQELKDILELFKNTNFITNYEVKNNVVILK</sequence>
<dbReference type="RefSeq" id="WP_290230492.1">
    <property type="nucleotide sequence ID" value="NZ_JAUFPZ010000002.1"/>
</dbReference>
<dbReference type="InterPro" id="IPR012373">
    <property type="entry name" value="Ferrdict_sens_TM"/>
</dbReference>